<reference evidence="2" key="1">
    <citation type="journal article" date="2022" name="Nat. Commun.">
        <title>Chromosome evolution and the genetic basis of agronomically important traits in greater yam.</title>
        <authorList>
            <person name="Bredeson J.V."/>
            <person name="Lyons J.B."/>
            <person name="Oniyinde I.O."/>
            <person name="Okereke N.R."/>
            <person name="Kolade O."/>
            <person name="Nnabue I."/>
            <person name="Nwadili C.O."/>
            <person name="Hribova E."/>
            <person name="Parker M."/>
            <person name="Nwogha J."/>
            <person name="Shu S."/>
            <person name="Carlson J."/>
            <person name="Kariba R."/>
            <person name="Muthemba S."/>
            <person name="Knop K."/>
            <person name="Barton G.J."/>
            <person name="Sherwood A.V."/>
            <person name="Lopez-Montes A."/>
            <person name="Asiedu R."/>
            <person name="Jamnadass R."/>
            <person name="Muchugi A."/>
            <person name="Goodstein D."/>
            <person name="Egesi C.N."/>
            <person name="Featherston J."/>
            <person name="Asfaw A."/>
            <person name="Simpson G.G."/>
            <person name="Dolezel J."/>
            <person name="Hendre P.S."/>
            <person name="Van Deynze A."/>
            <person name="Kumar P.L."/>
            <person name="Obidiegwu J.E."/>
            <person name="Bhattacharjee R."/>
            <person name="Rokhsar D.S."/>
        </authorList>
    </citation>
    <scope>NUCLEOTIDE SEQUENCE [LARGE SCALE GENOMIC DNA]</scope>
    <source>
        <strain evidence="2">cv. TDa95/00328</strain>
    </source>
</reference>
<keyword evidence="2" id="KW-1185">Reference proteome</keyword>
<protein>
    <submittedName>
        <fullName evidence="1">CCCH zinc finger domain-containing protein</fullName>
    </submittedName>
</protein>
<dbReference type="EMBL" id="CM037030">
    <property type="protein sequence ID" value="KAH7651304.1"/>
    <property type="molecule type" value="Genomic_DNA"/>
</dbReference>
<accession>A0ACB7TRE7</accession>
<sequence length="693" mass="75930">MASSELGAPITSPMNGTSSASSLLFGLPRSHLDSATYRSLARILSVCFDSSGGDSNPSFDGGLVAGSGGSGGDGELREGFVRENPRVDDASSERLGHRENESSDFLKEFEGDGFVNAEFPEEVVSDCTAELIGLIERSQGNGGENPNMDESEIRVLSAANELEQEKIEEKHIGNESSEVCPNNGDALVLGQDQLFHQCLPTQLQFDDKIEINSGSDEPDLVGNKVENCESAARFGEEDGGMEEGEILVDVVDHHATIEAEKLEENSVASTISNCTEKNIGSTNGIRKVDDPNMMMVDRKEEPLNSSATEYVISELQKVKGDNIDSVTSVNLQSACTVNVGLYGQAFENSDNEDEENQLDDKVDEDGMKKRRRPLTKERKEKKKKAKKRKRAQIEREQGVKRLKLQLVAKPKPVRYCEFYLKGRCQKGDACKFSHEATPLTKSQPCKYFACNTCLKGDDCPFDHELSKYPCHNFQSKGMCLRGDNCKFSHKMSSVEDALTTSATNRSYSSPSTIASNITNEFNVKNHSTTSRPTFSIYEDMKKNLVDKCLKPPVPSVEGYPTTSASSKSDTPFSNSNIKQVNLKSSSPVPTELPQHTTPSARKENLLEKCLKPSVKIPSGVRFLQFGKEPSLVTDKSLSSDGKKPLDSNITSSTSSTLLNGSCSKEQRINSFRPASEIELSDASKILEEFLFIG</sequence>
<evidence type="ECO:0000313" key="2">
    <source>
        <dbReference type="Proteomes" id="UP000827976"/>
    </source>
</evidence>
<name>A0ACB7TRE7_DIOAL</name>
<proteinExistence type="predicted"/>
<organism evidence="1 2">
    <name type="scientific">Dioscorea alata</name>
    <name type="common">Purple yam</name>
    <dbReference type="NCBI Taxonomy" id="55571"/>
    <lineage>
        <taxon>Eukaryota</taxon>
        <taxon>Viridiplantae</taxon>
        <taxon>Streptophyta</taxon>
        <taxon>Embryophyta</taxon>
        <taxon>Tracheophyta</taxon>
        <taxon>Spermatophyta</taxon>
        <taxon>Magnoliopsida</taxon>
        <taxon>Liliopsida</taxon>
        <taxon>Dioscoreales</taxon>
        <taxon>Dioscoreaceae</taxon>
        <taxon>Dioscorea</taxon>
    </lineage>
</organism>
<gene>
    <name evidence="1" type="ORF">IHE45_20G048000</name>
</gene>
<dbReference type="Proteomes" id="UP000827976">
    <property type="component" value="Chromosome 20"/>
</dbReference>
<evidence type="ECO:0000313" key="1">
    <source>
        <dbReference type="EMBL" id="KAH7651304.1"/>
    </source>
</evidence>
<comment type="caution">
    <text evidence="1">The sequence shown here is derived from an EMBL/GenBank/DDBJ whole genome shotgun (WGS) entry which is preliminary data.</text>
</comment>